<comment type="cofactor">
    <cofactor evidence="1 7">
        <name>L-ascorbate</name>
        <dbReference type="ChEBI" id="CHEBI:38290"/>
    </cofactor>
</comment>
<dbReference type="InterPro" id="IPR006620">
    <property type="entry name" value="Pro_4_hyd_alph"/>
</dbReference>
<dbReference type="HAMAP" id="MF_00657">
    <property type="entry name" value="Hydroxyl_YbiX"/>
    <property type="match status" value="1"/>
</dbReference>
<feature type="binding site" evidence="7">
    <location>
        <position position="96"/>
    </location>
    <ligand>
        <name>Fe cation</name>
        <dbReference type="ChEBI" id="CHEBI:24875"/>
    </ligand>
</feature>
<reference evidence="10" key="1">
    <citation type="submission" date="2019-01" db="EMBL/GenBank/DDBJ databases">
        <title>Sphingorhabdus lacus sp.nov., isolated from an oligotrophic freshwater lake.</title>
        <authorList>
            <person name="Park M."/>
        </authorList>
    </citation>
    <scope>NUCLEOTIDE SEQUENCE [LARGE SCALE GENOMIC DNA]</scope>
    <source>
        <strain evidence="10">IMCC1753</strain>
    </source>
</reference>
<sequence length="226" mass="24717">MLIAIPDILPPHEAVELGRSLSTADWVDGNATSGPGAALAKRNRQLPEGGEAARQARAVVQRALAQNGLFLSAALPHAIYPPLFNRYGPGEGFGDHVDNAIRIDPATGQQMRTDMSATLFLTDPDSYDGGDLVVQGAFGQASYKLPAGHMLLYPSSSLHHVTEVTKGERISCFFWVQSMVRDTHAREMLFELDQSIQHLTTDHGGGHAEVLRLTQLYHNLIRRWAL</sequence>
<dbReference type="GO" id="GO:0031418">
    <property type="term" value="F:L-ascorbic acid binding"/>
    <property type="evidence" value="ECO:0007669"/>
    <property type="project" value="UniProtKB-KW"/>
</dbReference>
<evidence type="ECO:0000256" key="3">
    <source>
        <dbReference type="ARBA" id="ARBA00022896"/>
    </source>
</evidence>
<dbReference type="PROSITE" id="PS51471">
    <property type="entry name" value="FE2OG_OXY"/>
    <property type="match status" value="1"/>
</dbReference>
<dbReference type="InterPro" id="IPR023550">
    <property type="entry name" value="PKHD_hydroxylase"/>
</dbReference>
<dbReference type="SMART" id="SM00702">
    <property type="entry name" value="P4Hc"/>
    <property type="match status" value="1"/>
</dbReference>
<dbReference type="NCBIfam" id="NF003974">
    <property type="entry name" value="PRK05467.1-3"/>
    <property type="match status" value="1"/>
</dbReference>
<evidence type="ECO:0000256" key="1">
    <source>
        <dbReference type="ARBA" id="ARBA00001961"/>
    </source>
</evidence>
<gene>
    <name evidence="9" type="ORF">EUU25_15175</name>
</gene>
<dbReference type="KEGG" id="slaa:EUU25_15175"/>
<evidence type="ECO:0000256" key="5">
    <source>
        <dbReference type="ARBA" id="ARBA00023002"/>
    </source>
</evidence>
<dbReference type="InterPro" id="IPR005123">
    <property type="entry name" value="Oxoglu/Fe-dep_dioxygenase_dom"/>
</dbReference>
<evidence type="ECO:0000256" key="4">
    <source>
        <dbReference type="ARBA" id="ARBA00022964"/>
    </source>
</evidence>
<name>A0A6I6LBF8_9SPHN</name>
<keyword evidence="10" id="KW-1185">Reference proteome</keyword>
<accession>A0A6I6LBF8</accession>
<dbReference type="Gene3D" id="2.60.120.620">
    <property type="entry name" value="q2cbj1_9rhob like domain"/>
    <property type="match status" value="1"/>
</dbReference>
<dbReference type="AlphaFoldDB" id="A0A6I6LBF8"/>
<dbReference type="RefSeq" id="WP_158902407.1">
    <property type="nucleotide sequence ID" value="NZ_CP035733.1"/>
</dbReference>
<dbReference type="EMBL" id="CP035733">
    <property type="protein sequence ID" value="QGY81838.1"/>
    <property type="molecule type" value="Genomic_DNA"/>
</dbReference>
<dbReference type="GO" id="GO:0006879">
    <property type="term" value="P:intracellular iron ion homeostasis"/>
    <property type="evidence" value="ECO:0007669"/>
    <property type="project" value="TreeGrafter"/>
</dbReference>
<keyword evidence="4 7" id="KW-0223">Dioxygenase</keyword>
<dbReference type="Pfam" id="PF13640">
    <property type="entry name" value="2OG-FeII_Oxy_3"/>
    <property type="match status" value="1"/>
</dbReference>
<keyword evidence="3 7" id="KW-0847">Vitamin C</keyword>
<keyword evidence="5 7" id="KW-0560">Oxidoreductase</keyword>
<evidence type="ECO:0000256" key="6">
    <source>
        <dbReference type="ARBA" id="ARBA00023004"/>
    </source>
</evidence>
<protein>
    <submittedName>
        <fullName evidence="9">Fe2+-dependent dioxygenase</fullName>
    </submittedName>
</protein>
<keyword evidence="6 7" id="KW-0408">Iron</keyword>
<dbReference type="PANTHER" id="PTHR41536">
    <property type="entry name" value="PKHD-TYPE HYDROXYLASE YBIX"/>
    <property type="match status" value="1"/>
</dbReference>
<dbReference type="InterPro" id="IPR041097">
    <property type="entry name" value="PKHD_C"/>
</dbReference>
<dbReference type="NCBIfam" id="NF003975">
    <property type="entry name" value="PRK05467.1-4"/>
    <property type="match status" value="1"/>
</dbReference>
<dbReference type="Proteomes" id="UP000428803">
    <property type="component" value="Chromosome"/>
</dbReference>
<organism evidence="9 10">
    <name type="scientific">Sphingorhabdus lacus</name>
    <dbReference type="NCBI Taxonomy" id="392610"/>
    <lineage>
        <taxon>Bacteria</taxon>
        <taxon>Pseudomonadati</taxon>
        <taxon>Pseudomonadota</taxon>
        <taxon>Alphaproteobacteria</taxon>
        <taxon>Sphingomonadales</taxon>
        <taxon>Sphingomonadaceae</taxon>
        <taxon>Sphingorhabdus</taxon>
    </lineage>
</organism>
<dbReference type="Gene3D" id="4.10.860.20">
    <property type="entry name" value="Rabenosyn, Rab binding domain"/>
    <property type="match status" value="1"/>
</dbReference>
<evidence type="ECO:0000256" key="2">
    <source>
        <dbReference type="ARBA" id="ARBA00022723"/>
    </source>
</evidence>
<dbReference type="GO" id="GO:0016706">
    <property type="term" value="F:2-oxoglutarate-dependent dioxygenase activity"/>
    <property type="evidence" value="ECO:0007669"/>
    <property type="project" value="UniProtKB-UniRule"/>
</dbReference>
<dbReference type="GO" id="GO:0006974">
    <property type="term" value="P:DNA damage response"/>
    <property type="evidence" value="ECO:0007669"/>
    <property type="project" value="TreeGrafter"/>
</dbReference>
<evidence type="ECO:0000259" key="8">
    <source>
        <dbReference type="PROSITE" id="PS51471"/>
    </source>
</evidence>
<evidence type="ECO:0000256" key="7">
    <source>
        <dbReference type="HAMAP-Rule" id="MF_00657"/>
    </source>
</evidence>
<dbReference type="OrthoDB" id="9812472at2"/>
<feature type="binding site" evidence="7">
    <location>
        <position position="159"/>
    </location>
    <ligand>
        <name>Fe cation</name>
        <dbReference type="ChEBI" id="CHEBI:24875"/>
    </ligand>
</feature>
<proteinExistence type="inferred from homology"/>
<evidence type="ECO:0000313" key="9">
    <source>
        <dbReference type="EMBL" id="QGY81838.1"/>
    </source>
</evidence>
<feature type="binding site" evidence="7">
    <location>
        <position position="98"/>
    </location>
    <ligand>
        <name>Fe cation</name>
        <dbReference type="ChEBI" id="CHEBI:24875"/>
    </ligand>
</feature>
<feature type="binding site" evidence="7">
    <location>
        <position position="169"/>
    </location>
    <ligand>
        <name>2-oxoglutarate</name>
        <dbReference type="ChEBI" id="CHEBI:16810"/>
    </ligand>
</feature>
<comment type="cofactor">
    <cofactor evidence="7">
        <name>Fe(2+)</name>
        <dbReference type="ChEBI" id="CHEBI:29033"/>
    </cofactor>
    <text evidence="7">Binds 1 Fe(2+) ion per subunit.</text>
</comment>
<dbReference type="InterPro" id="IPR044862">
    <property type="entry name" value="Pro_4_hyd_alph_FE2OG_OXY"/>
</dbReference>
<evidence type="ECO:0000313" key="10">
    <source>
        <dbReference type="Proteomes" id="UP000428803"/>
    </source>
</evidence>
<dbReference type="PANTHER" id="PTHR41536:SF1">
    <property type="entry name" value="PKHD-TYPE HYDROXYLASE YBIX"/>
    <property type="match status" value="1"/>
</dbReference>
<keyword evidence="2 7" id="KW-0479">Metal-binding</keyword>
<feature type="domain" description="Fe2OG dioxygenase" evidence="8">
    <location>
        <begin position="78"/>
        <end position="178"/>
    </location>
</feature>
<dbReference type="Pfam" id="PF18331">
    <property type="entry name" value="PKHD_C"/>
    <property type="match status" value="1"/>
</dbReference>
<dbReference type="GO" id="GO:0005506">
    <property type="term" value="F:iron ion binding"/>
    <property type="evidence" value="ECO:0007669"/>
    <property type="project" value="UniProtKB-UniRule"/>
</dbReference>